<organism evidence="1 2">
    <name type="scientific">Stylosanthes scabra</name>
    <dbReference type="NCBI Taxonomy" id="79078"/>
    <lineage>
        <taxon>Eukaryota</taxon>
        <taxon>Viridiplantae</taxon>
        <taxon>Streptophyta</taxon>
        <taxon>Embryophyta</taxon>
        <taxon>Tracheophyta</taxon>
        <taxon>Spermatophyta</taxon>
        <taxon>Magnoliopsida</taxon>
        <taxon>eudicotyledons</taxon>
        <taxon>Gunneridae</taxon>
        <taxon>Pentapetalae</taxon>
        <taxon>rosids</taxon>
        <taxon>fabids</taxon>
        <taxon>Fabales</taxon>
        <taxon>Fabaceae</taxon>
        <taxon>Papilionoideae</taxon>
        <taxon>50 kb inversion clade</taxon>
        <taxon>dalbergioids sensu lato</taxon>
        <taxon>Dalbergieae</taxon>
        <taxon>Pterocarpus clade</taxon>
        <taxon>Stylosanthes</taxon>
    </lineage>
</organism>
<name>A0ABU6U1U9_9FABA</name>
<comment type="caution">
    <text evidence="1">The sequence shown here is derived from an EMBL/GenBank/DDBJ whole genome shotgun (WGS) entry which is preliminary data.</text>
</comment>
<dbReference type="Proteomes" id="UP001341840">
    <property type="component" value="Unassembled WGS sequence"/>
</dbReference>
<evidence type="ECO:0000313" key="1">
    <source>
        <dbReference type="EMBL" id="MED6154193.1"/>
    </source>
</evidence>
<gene>
    <name evidence="1" type="ORF">PIB30_109879</name>
</gene>
<sequence>MYPEWLQLQTFYDGLSNTCRILLDSSARGSLQLKTPAEAIDLIELVAANQYMFTSD</sequence>
<evidence type="ECO:0000313" key="2">
    <source>
        <dbReference type="Proteomes" id="UP001341840"/>
    </source>
</evidence>
<keyword evidence="2" id="KW-1185">Reference proteome</keyword>
<protein>
    <submittedName>
        <fullName evidence="1">Uncharacterized protein</fullName>
    </submittedName>
</protein>
<accession>A0ABU6U1U9</accession>
<reference evidence="1 2" key="1">
    <citation type="journal article" date="2023" name="Plants (Basel)">
        <title>Bridging the Gap: Combining Genomics and Transcriptomics Approaches to Understand Stylosanthes scabra, an Orphan Legume from the Brazilian Caatinga.</title>
        <authorList>
            <person name="Ferreira-Neto J.R.C."/>
            <person name="da Silva M.D."/>
            <person name="Binneck E."/>
            <person name="de Melo N.F."/>
            <person name="da Silva R.H."/>
            <person name="de Melo A.L.T.M."/>
            <person name="Pandolfi V."/>
            <person name="Bustamante F.O."/>
            <person name="Brasileiro-Vidal A.C."/>
            <person name="Benko-Iseppon A.M."/>
        </authorList>
    </citation>
    <scope>NUCLEOTIDE SEQUENCE [LARGE SCALE GENOMIC DNA]</scope>
    <source>
        <tissue evidence="1">Leaves</tissue>
    </source>
</reference>
<dbReference type="EMBL" id="JASCZI010096500">
    <property type="protein sequence ID" value="MED6154193.1"/>
    <property type="molecule type" value="Genomic_DNA"/>
</dbReference>
<proteinExistence type="predicted"/>
<feature type="non-terminal residue" evidence="1">
    <location>
        <position position="56"/>
    </location>
</feature>